<dbReference type="EnsemblMetazoa" id="XM_028660152.1">
    <property type="protein sequence ID" value="XP_028515953.1"/>
    <property type="gene ID" value="LOC110242685"/>
</dbReference>
<keyword evidence="3" id="KW-0808">Transferase</keyword>
<evidence type="ECO:0000259" key="5">
    <source>
        <dbReference type="Pfam" id="PF01755"/>
    </source>
</evidence>
<evidence type="ECO:0000256" key="2">
    <source>
        <dbReference type="ARBA" id="ARBA00022676"/>
    </source>
</evidence>
<dbReference type="OrthoDB" id="47375at2759"/>
<dbReference type="GO" id="GO:0050211">
    <property type="term" value="F:procollagen galactosyltransferase activity"/>
    <property type="evidence" value="ECO:0007669"/>
    <property type="project" value="TreeGrafter"/>
</dbReference>
<evidence type="ECO:0000256" key="1">
    <source>
        <dbReference type="ARBA" id="ARBA00006721"/>
    </source>
</evidence>
<organism evidence="6 7">
    <name type="scientific">Exaiptasia diaphana</name>
    <name type="common">Tropical sea anemone</name>
    <name type="synonym">Aiptasia pulchella</name>
    <dbReference type="NCBI Taxonomy" id="2652724"/>
    <lineage>
        <taxon>Eukaryota</taxon>
        <taxon>Metazoa</taxon>
        <taxon>Cnidaria</taxon>
        <taxon>Anthozoa</taxon>
        <taxon>Hexacorallia</taxon>
        <taxon>Actiniaria</taxon>
        <taxon>Aiptasiidae</taxon>
        <taxon>Exaiptasia</taxon>
    </lineage>
</organism>
<dbReference type="PANTHER" id="PTHR10730:SF53">
    <property type="entry name" value="GLYCOSYLTRANSFERASE 25 FAMILY MEMBER"/>
    <property type="match status" value="1"/>
</dbReference>
<dbReference type="GeneID" id="110242685"/>
<protein>
    <recommendedName>
        <fullName evidence="5">Glycosyl transferase family 25 domain-containing protein</fullName>
    </recommendedName>
</protein>
<dbReference type="PANTHER" id="PTHR10730">
    <property type="entry name" value="PROCOLLAGEN-LYSINE,2-OXOGLUTARATE 5-DIOXYGENASE/GLYCOSYLTRANSFERASE 25 FAMILY MEMBER"/>
    <property type="match status" value="1"/>
</dbReference>
<name>A0A913YLP4_EXADI</name>
<keyword evidence="2" id="KW-0328">Glycosyltransferase</keyword>
<evidence type="ECO:0000256" key="4">
    <source>
        <dbReference type="SAM" id="MobiDB-lite"/>
    </source>
</evidence>
<dbReference type="CDD" id="cd06532">
    <property type="entry name" value="Glyco_transf_25"/>
    <property type="match status" value="1"/>
</dbReference>
<reference evidence="6" key="1">
    <citation type="submission" date="2022-11" db="UniProtKB">
        <authorList>
            <consortium name="EnsemblMetazoa"/>
        </authorList>
    </citation>
    <scope>IDENTIFICATION</scope>
</reference>
<feature type="domain" description="Glycosyl transferase family 25" evidence="5">
    <location>
        <begin position="53"/>
        <end position="238"/>
    </location>
</feature>
<dbReference type="KEGG" id="epa:110242685"/>
<accession>A0A913YLP4</accession>
<dbReference type="RefSeq" id="XP_028515953.1">
    <property type="nucleotide sequence ID" value="XM_028660152.1"/>
</dbReference>
<evidence type="ECO:0000313" key="7">
    <source>
        <dbReference type="Proteomes" id="UP000887567"/>
    </source>
</evidence>
<evidence type="ECO:0000256" key="3">
    <source>
        <dbReference type="ARBA" id="ARBA00022679"/>
    </source>
</evidence>
<dbReference type="Proteomes" id="UP000887567">
    <property type="component" value="Unplaced"/>
</dbReference>
<sequence length="301" mass="35260">MMPIYENKETLEEVQIMFTDAKLEYFVDHPGTLMAVSPHVSIKPKKKDKLVFDEIYVINLKRRPLRRKRMVASLAELGIKAKFIDAVDGKTLTNRQIKEMGIKMLPGYEDPYSHRPLNMGEIGCFLSHYLIWEEMINNGLKNVLVLEDDIRFQPNFRKKLEAFLVDAERIKSKHTWDFIYLGRRRMKTELMSTVEGSKYINWVNYTWWTLGYMINLQGARKLMSAKPLTKMMAIDEFIPVMYDRHPNKEWSSHFNPRNLVAMTAEPLLLYPTHYIGDEGYVSDTETTPAVPDDIQKSKEEL</sequence>
<dbReference type="AlphaFoldDB" id="A0A913YLP4"/>
<feature type="region of interest" description="Disordered" evidence="4">
    <location>
        <begin position="282"/>
        <end position="301"/>
    </location>
</feature>
<dbReference type="InterPro" id="IPR002654">
    <property type="entry name" value="Glyco_trans_25"/>
</dbReference>
<keyword evidence="7" id="KW-1185">Reference proteome</keyword>
<dbReference type="InterPro" id="IPR050757">
    <property type="entry name" value="Collagen_mod_GT25"/>
</dbReference>
<dbReference type="Pfam" id="PF01755">
    <property type="entry name" value="Glyco_transf_25"/>
    <property type="match status" value="1"/>
</dbReference>
<proteinExistence type="inferred from homology"/>
<comment type="similarity">
    <text evidence="1">Belongs to the glycosyltransferase 25 family.</text>
</comment>
<evidence type="ECO:0000313" key="6">
    <source>
        <dbReference type="EnsemblMetazoa" id="XP_028515953.1"/>
    </source>
</evidence>
<dbReference type="OMA" id="VEVHVCN"/>